<feature type="signal peptide" evidence="2">
    <location>
        <begin position="1"/>
        <end position="18"/>
    </location>
</feature>
<dbReference type="RefSeq" id="WP_113967816.1">
    <property type="nucleotide sequence ID" value="NZ_QNRJ01000001.1"/>
</dbReference>
<keyword evidence="2" id="KW-0732">Signal</keyword>
<dbReference type="PROSITE" id="PS51257">
    <property type="entry name" value="PROKAR_LIPOPROTEIN"/>
    <property type="match status" value="1"/>
</dbReference>
<gene>
    <name evidence="3" type="ORF">DET59_101298</name>
</gene>
<evidence type="ECO:0000256" key="2">
    <source>
        <dbReference type="SAM" id="SignalP"/>
    </source>
</evidence>
<evidence type="ECO:0000313" key="4">
    <source>
        <dbReference type="Proteomes" id="UP000252118"/>
    </source>
</evidence>
<evidence type="ECO:0008006" key="5">
    <source>
        <dbReference type="Google" id="ProtNLM"/>
    </source>
</evidence>
<dbReference type="AlphaFoldDB" id="A0A366F2F1"/>
<feature type="chain" id="PRO_5038708632" description="Lipoprotein" evidence="2">
    <location>
        <begin position="19"/>
        <end position="156"/>
    </location>
</feature>
<organism evidence="3 4">
    <name type="scientific">Rossellomorea aquimaris</name>
    <dbReference type="NCBI Taxonomy" id="189382"/>
    <lineage>
        <taxon>Bacteria</taxon>
        <taxon>Bacillati</taxon>
        <taxon>Bacillota</taxon>
        <taxon>Bacilli</taxon>
        <taxon>Bacillales</taxon>
        <taxon>Bacillaceae</taxon>
        <taxon>Rossellomorea</taxon>
    </lineage>
</organism>
<protein>
    <recommendedName>
        <fullName evidence="5">Lipoprotein</fullName>
    </recommendedName>
</protein>
<feature type="compositionally biased region" description="Polar residues" evidence="1">
    <location>
        <begin position="41"/>
        <end position="52"/>
    </location>
</feature>
<name>A0A366F2F1_9BACI</name>
<dbReference type="OrthoDB" id="2858248at2"/>
<sequence>MKKINVLSVIFVSTLLFAGCGASDDNQGADKVKDVNEPESETTSGDGTSEQTAAEDLKSGVNDTLKSVEDLNKTLTDASSDAKKVNEQGMIVEEKWDEIEKMVEEQYPEDYKNIEESLYPLIAEAKKDEPDTETLKGLVQETKDKMMKFQEKLQTS</sequence>
<feature type="region of interest" description="Disordered" evidence="1">
    <location>
        <begin position="23"/>
        <end position="64"/>
    </location>
</feature>
<evidence type="ECO:0000313" key="3">
    <source>
        <dbReference type="EMBL" id="RBP07929.1"/>
    </source>
</evidence>
<dbReference type="EMBL" id="QNRJ01000001">
    <property type="protein sequence ID" value="RBP07929.1"/>
    <property type="molecule type" value="Genomic_DNA"/>
</dbReference>
<comment type="caution">
    <text evidence="3">The sequence shown here is derived from an EMBL/GenBank/DDBJ whole genome shotgun (WGS) entry which is preliminary data.</text>
</comment>
<proteinExistence type="predicted"/>
<dbReference type="Proteomes" id="UP000252118">
    <property type="component" value="Unassembled WGS sequence"/>
</dbReference>
<evidence type="ECO:0000256" key="1">
    <source>
        <dbReference type="SAM" id="MobiDB-lite"/>
    </source>
</evidence>
<accession>A0A366F2F1</accession>
<reference evidence="3 4" key="1">
    <citation type="submission" date="2018-06" db="EMBL/GenBank/DDBJ databases">
        <title>Freshwater and sediment microbial communities from various areas in North America, analyzing microbe dynamics in response to fracking.</title>
        <authorList>
            <person name="Lamendella R."/>
        </authorList>
    </citation>
    <scope>NUCLEOTIDE SEQUENCE [LARGE SCALE GENOMIC DNA]</scope>
    <source>
        <strain evidence="3 4">97B</strain>
    </source>
</reference>